<dbReference type="EMBL" id="CCND01000002">
    <property type="protein sequence ID" value="CDX49399.1"/>
    <property type="molecule type" value="Genomic_DNA"/>
</dbReference>
<evidence type="ECO:0000313" key="2">
    <source>
        <dbReference type="Proteomes" id="UP000182888"/>
    </source>
</evidence>
<organism evidence="1 2">
    <name type="scientific">Mesorhizobium plurifarium</name>
    <dbReference type="NCBI Taxonomy" id="69974"/>
    <lineage>
        <taxon>Bacteria</taxon>
        <taxon>Pseudomonadati</taxon>
        <taxon>Pseudomonadota</taxon>
        <taxon>Alphaproteobacteria</taxon>
        <taxon>Hyphomicrobiales</taxon>
        <taxon>Phyllobacteriaceae</taxon>
        <taxon>Mesorhizobium</taxon>
    </lineage>
</organism>
<reference evidence="2" key="1">
    <citation type="submission" date="2014-08" db="EMBL/GenBank/DDBJ databases">
        <authorList>
            <person name="Edwards T."/>
        </authorList>
    </citation>
    <scope>NUCLEOTIDE SEQUENCE [LARGE SCALE GENOMIC DNA]</scope>
</reference>
<dbReference type="Proteomes" id="UP000182888">
    <property type="component" value="Unassembled WGS sequence"/>
</dbReference>
<protein>
    <submittedName>
        <fullName evidence="1">Uncharacterized protein</fullName>
    </submittedName>
</protein>
<name>A0A0K2VNS6_MESPL</name>
<sequence>MQPPAPDRSGPDLKAHLSVIWGVSAINRRRVTGMFRLCNTKSRKNQGFAAFANAKRGRCLSRQ</sequence>
<dbReference type="AlphaFoldDB" id="A0A0K2VNS6"/>
<evidence type="ECO:0000313" key="1">
    <source>
        <dbReference type="EMBL" id="CDX49399.1"/>
    </source>
</evidence>
<accession>A0A0K2VNS6</accession>
<proteinExistence type="predicted"/>
<gene>
    <name evidence="1" type="ORF">MPL1032_100029</name>
</gene>